<dbReference type="PANTHER" id="PTHR34703:SF1">
    <property type="entry name" value="ANTIPORTER SUBUNIT MNHG2-RELATED"/>
    <property type="match status" value="1"/>
</dbReference>
<dbReference type="PANTHER" id="PTHR34703">
    <property type="entry name" value="ANTIPORTER SUBUNIT MNHG2-RELATED"/>
    <property type="match status" value="1"/>
</dbReference>
<dbReference type="NCBIfam" id="TIGR01300">
    <property type="entry name" value="CPA3_mnhG_phaG"/>
    <property type="match status" value="1"/>
</dbReference>
<evidence type="ECO:0000256" key="1">
    <source>
        <dbReference type="SAM" id="MobiDB-lite"/>
    </source>
</evidence>
<keyword evidence="4" id="KW-1185">Reference proteome</keyword>
<accession>A0A235F065</accession>
<feature type="region of interest" description="Disordered" evidence="1">
    <location>
        <begin position="101"/>
        <end position="135"/>
    </location>
</feature>
<dbReference type="Proteomes" id="UP000215181">
    <property type="component" value="Unassembled WGS sequence"/>
</dbReference>
<feature type="transmembrane region" description="Helical" evidence="2">
    <location>
        <begin position="6"/>
        <end position="31"/>
    </location>
</feature>
<gene>
    <name evidence="3" type="ORF">CGK74_09300</name>
</gene>
<keyword evidence="2" id="KW-0812">Transmembrane</keyword>
<protein>
    <submittedName>
        <fullName evidence="3">Na+/H+ antiporter subunit G</fullName>
    </submittedName>
</protein>
<name>A0A235F065_9RHOO</name>
<feature type="transmembrane region" description="Helical" evidence="2">
    <location>
        <begin position="68"/>
        <end position="89"/>
    </location>
</feature>
<dbReference type="InterPro" id="IPR005133">
    <property type="entry name" value="PhaG_MnhG_YufB"/>
</dbReference>
<dbReference type="OrthoDB" id="9813804at2"/>
<reference evidence="3 4" key="1">
    <citation type="submission" date="2017-07" db="EMBL/GenBank/DDBJ databases">
        <title>Thauera sp. KNDSS-Mac4 genome sequence and assembly.</title>
        <authorList>
            <person name="Mayilraj S."/>
        </authorList>
    </citation>
    <scope>NUCLEOTIDE SEQUENCE [LARGE SCALE GENOMIC DNA]</scope>
    <source>
        <strain evidence="3 4">KNDSS-Mac4</strain>
    </source>
</reference>
<proteinExistence type="predicted"/>
<dbReference type="AlphaFoldDB" id="A0A235F065"/>
<evidence type="ECO:0000313" key="4">
    <source>
        <dbReference type="Proteomes" id="UP000215181"/>
    </source>
</evidence>
<keyword evidence="2" id="KW-1133">Transmembrane helix</keyword>
<organism evidence="3 4">
    <name type="scientific">Thauera propionica</name>
    <dbReference type="NCBI Taxonomy" id="2019431"/>
    <lineage>
        <taxon>Bacteria</taxon>
        <taxon>Pseudomonadati</taxon>
        <taxon>Pseudomonadota</taxon>
        <taxon>Betaproteobacteria</taxon>
        <taxon>Rhodocyclales</taxon>
        <taxon>Zoogloeaceae</taxon>
        <taxon>Thauera</taxon>
    </lineage>
</organism>
<dbReference type="GO" id="GO:0015385">
    <property type="term" value="F:sodium:proton antiporter activity"/>
    <property type="evidence" value="ECO:0007669"/>
    <property type="project" value="TreeGrafter"/>
</dbReference>
<dbReference type="NCBIfam" id="NF009316">
    <property type="entry name" value="PRK12674.1-5"/>
    <property type="match status" value="1"/>
</dbReference>
<keyword evidence="2" id="KW-0472">Membrane</keyword>
<sequence>MDFVFELIVSVLIVLGGFFSLVGSVGLIKLPDLLTRLHAPTKATTLGVGGALAASMLFFAVFEDSLTIHEVLITAFLFLTAPISAHFIAKAHLHEHAELRDQLPPTGRPQGWSTFDGLPVTEEEGEGDDHKAAHH</sequence>
<feature type="transmembrane region" description="Helical" evidence="2">
    <location>
        <begin position="43"/>
        <end position="62"/>
    </location>
</feature>
<comment type="caution">
    <text evidence="3">The sequence shown here is derived from an EMBL/GenBank/DDBJ whole genome shotgun (WGS) entry which is preliminary data.</text>
</comment>
<dbReference type="EMBL" id="NOIH01000009">
    <property type="protein sequence ID" value="OYD54055.1"/>
    <property type="molecule type" value="Genomic_DNA"/>
</dbReference>
<evidence type="ECO:0000313" key="3">
    <source>
        <dbReference type="EMBL" id="OYD54055.1"/>
    </source>
</evidence>
<evidence type="ECO:0000256" key="2">
    <source>
        <dbReference type="SAM" id="Phobius"/>
    </source>
</evidence>
<dbReference type="Pfam" id="PF03334">
    <property type="entry name" value="PhaG_MnhG_YufB"/>
    <property type="match status" value="1"/>
</dbReference>